<keyword evidence="2" id="KW-1185">Reference proteome</keyword>
<evidence type="ECO:0000313" key="2">
    <source>
        <dbReference type="Proteomes" id="UP000190188"/>
    </source>
</evidence>
<proteinExistence type="predicted"/>
<evidence type="ECO:0000313" key="1">
    <source>
        <dbReference type="EMBL" id="OPA81154.1"/>
    </source>
</evidence>
<protein>
    <submittedName>
        <fullName evidence="1">Uncharacterized protein</fullName>
    </submittedName>
</protein>
<dbReference type="EMBL" id="MSZX01000001">
    <property type="protein sequence ID" value="OPA81154.1"/>
    <property type="molecule type" value="Genomic_DNA"/>
</dbReference>
<gene>
    <name evidence="1" type="ORF">BVG16_02130</name>
</gene>
<sequence length="356" mass="40063">MDLMLRPDLKTAGGEVHDIVLNHRYVGTLSLVYREGERVSGSVQLEQDSLSLEDKPDVIAFVTQYIQGLTGALSASKCDVFVSYSSFDTIVSTSEEIEEQVDVHEWFPEDVEEEDTWDGLSDDEDEEDDDELVNLNEIEPDDSLRLDLISAGRYVSVYDVYDVEEELVAVSIMKQYGADVTGEVRWDRLPAEEELDRLTALLVGDLDNLLMDTITIEMKLGDLTLETIELTHEDVLSEPKDVELFVDPSLTGSTQGTYQGGYYMEAVRDDVDVLSYAVYHERTGAVPVGVATVDISNSELTGFIDLEIPGSTQDRAEMATLLMRELDKVLDYDSLNLTMMFRNEMIDEIQFENELQ</sequence>
<organism evidence="1 2">
    <name type="scientific">Paenibacillus selenitireducens</name>
    <dbReference type="NCBI Taxonomy" id="1324314"/>
    <lineage>
        <taxon>Bacteria</taxon>
        <taxon>Bacillati</taxon>
        <taxon>Bacillota</taxon>
        <taxon>Bacilli</taxon>
        <taxon>Bacillales</taxon>
        <taxon>Paenibacillaceae</taxon>
        <taxon>Paenibacillus</taxon>
    </lineage>
</organism>
<dbReference type="AlphaFoldDB" id="A0A1T2XMQ7"/>
<accession>A0A1T2XMQ7</accession>
<name>A0A1T2XMQ7_9BACL</name>
<comment type="caution">
    <text evidence="1">The sequence shown here is derived from an EMBL/GenBank/DDBJ whole genome shotgun (WGS) entry which is preliminary data.</text>
</comment>
<dbReference type="Proteomes" id="UP000190188">
    <property type="component" value="Unassembled WGS sequence"/>
</dbReference>
<reference evidence="1 2" key="1">
    <citation type="submission" date="2017-01" db="EMBL/GenBank/DDBJ databases">
        <title>Genome analysis of Paenibacillus selenitrireducens ES3-24.</title>
        <authorList>
            <person name="Xu D."/>
            <person name="Yao R."/>
            <person name="Zheng S."/>
        </authorList>
    </citation>
    <scope>NUCLEOTIDE SEQUENCE [LARGE SCALE GENOMIC DNA]</scope>
    <source>
        <strain evidence="1 2">ES3-24</strain>
    </source>
</reference>